<gene>
    <name evidence="2" type="ORF">Pr1d_34660</name>
</gene>
<dbReference type="GO" id="GO:0003677">
    <property type="term" value="F:DNA binding"/>
    <property type="evidence" value="ECO:0007669"/>
    <property type="project" value="InterPro"/>
</dbReference>
<keyword evidence="3" id="KW-1185">Reference proteome</keyword>
<accession>A0A5B9QAV4</accession>
<protein>
    <submittedName>
        <fullName evidence="2">Helix-turn-helix domain protein</fullName>
    </submittedName>
</protein>
<dbReference type="InterPro" id="IPR009061">
    <property type="entry name" value="DNA-bd_dom_put_sf"/>
</dbReference>
<dbReference type="Gene3D" id="1.10.238.160">
    <property type="match status" value="1"/>
</dbReference>
<dbReference type="InterPro" id="IPR010093">
    <property type="entry name" value="SinI_DNA-bd"/>
</dbReference>
<dbReference type="AlphaFoldDB" id="A0A5B9QAV4"/>
<dbReference type="KEGG" id="bgok:Pr1d_34660"/>
<dbReference type="RefSeq" id="WP_148074545.1">
    <property type="nucleotide sequence ID" value="NZ_CP042913.1"/>
</dbReference>
<dbReference type="NCBIfam" id="TIGR01764">
    <property type="entry name" value="excise"/>
    <property type="match status" value="1"/>
</dbReference>
<evidence type="ECO:0000313" key="2">
    <source>
        <dbReference type="EMBL" id="QEG36157.1"/>
    </source>
</evidence>
<dbReference type="OrthoDB" id="286891at2"/>
<evidence type="ECO:0000259" key="1">
    <source>
        <dbReference type="Pfam" id="PF12728"/>
    </source>
</evidence>
<dbReference type="SUPFAM" id="SSF46955">
    <property type="entry name" value="Putative DNA-binding domain"/>
    <property type="match status" value="1"/>
</dbReference>
<reference evidence="2 3" key="1">
    <citation type="submission" date="2019-08" db="EMBL/GenBank/DDBJ databases">
        <title>Deep-cultivation of Planctomycetes and their phenomic and genomic characterization uncovers novel biology.</title>
        <authorList>
            <person name="Wiegand S."/>
            <person name="Jogler M."/>
            <person name="Boedeker C."/>
            <person name="Pinto D."/>
            <person name="Vollmers J."/>
            <person name="Rivas-Marin E."/>
            <person name="Kohn T."/>
            <person name="Peeters S.H."/>
            <person name="Heuer A."/>
            <person name="Rast P."/>
            <person name="Oberbeckmann S."/>
            <person name="Bunk B."/>
            <person name="Jeske O."/>
            <person name="Meyerdierks A."/>
            <person name="Storesund J.E."/>
            <person name="Kallscheuer N."/>
            <person name="Luecker S."/>
            <person name="Lage O.M."/>
            <person name="Pohl T."/>
            <person name="Merkel B.J."/>
            <person name="Hornburger P."/>
            <person name="Mueller R.-W."/>
            <person name="Bruemmer F."/>
            <person name="Labrenz M."/>
            <person name="Spormann A.M."/>
            <person name="Op den Camp H."/>
            <person name="Overmann J."/>
            <person name="Amann R."/>
            <person name="Jetten M.S.M."/>
            <person name="Mascher T."/>
            <person name="Medema M.H."/>
            <person name="Devos D.P."/>
            <person name="Kaster A.-K."/>
            <person name="Ovreas L."/>
            <person name="Rohde M."/>
            <person name="Galperin M.Y."/>
            <person name="Jogler C."/>
        </authorList>
    </citation>
    <scope>NUCLEOTIDE SEQUENCE [LARGE SCALE GENOMIC DNA]</scope>
    <source>
        <strain evidence="2 3">Pr1d</strain>
    </source>
</reference>
<dbReference type="Proteomes" id="UP000323917">
    <property type="component" value="Chromosome"/>
</dbReference>
<organism evidence="2 3">
    <name type="scientific">Bythopirellula goksoeyrii</name>
    <dbReference type="NCBI Taxonomy" id="1400387"/>
    <lineage>
        <taxon>Bacteria</taxon>
        <taxon>Pseudomonadati</taxon>
        <taxon>Planctomycetota</taxon>
        <taxon>Planctomycetia</taxon>
        <taxon>Pirellulales</taxon>
        <taxon>Lacipirellulaceae</taxon>
        <taxon>Bythopirellula</taxon>
    </lineage>
</organism>
<proteinExistence type="predicted"/>
<dbReference type="InterPro" id="IPR041657">
    <property type="entry name" value="HTH_17"/>
</dbReference>
<evidence type="ECO:0000313" key="3">
    <source>
        <dbReference type="Proteomes" id="UP000323917"/>
    </source>
</evidence>
<sequence length="75" mass="8561">MLLTVKQVQQRLNVSHALIYRLVQQGELASHRIGSSIRISEEDLQAYLQRAKTHPHQPYPPSVSQVALKHLQIPN</sequence>
<name>A0A5B9QAV4_9BACT</name>
<dbReference type="EMBL" id="CP042913">
    <property type="protein sequence ID" value="QEG36157.1"/>
    <property type="molecule type" value="Genomic_DNA"/>
</dbReference>
<dbReference type="Pfam" id="PF12728">
    <property type="entry name" value="HTH_17"/>
    <property type="match status" value="1"/>
</dbReference>
<feature type="domain" description="Helix-turn-helix" evidence="1">
    <location>
        <begin position="2"/>
        <end position="50"/>
    </location>
</feature>